<dbReference type="RefSeq" id="WP_027843450.1">
    <property type="nucleotide sequence ID" value="NZ_LMTZ01000035.1"/>
</dbReference>
<keyword evidence="7" id="KW-0813">Transport</keyword>
<evidence type="ECO:0000256" key="7">
    <source>
        <dbReference type="RuleBase" id="RU003879"/>
    </source>
</evidence>
<protein>
    <submittedName>
        <fullName evidence="10">Biopolymer transporter ExbD</fullName>
    </submittedName>
</protein>
<comment type="caution">
    <text evidence="10">The sequence shown here is derived from an EMBL/GenBank/DDBJ whole genome shotgun (WGS) entry which is preliminary data.</text>
</comment>
<dbReference type="GO" id="GO:0015031">
    <property type="term" value="P:protein transport"/>
    <property type="evidence" value="ECO:0007669"/>
    <property type="project" value="UniProtKB-KW"/>
</dbReference>
<evidence type="ECO:0000256" key="9">
    <source>
        <dbReference type="SAM" id="Phobius"/>
    </source>
</evidence>
<feature type="compositionally biased region" description="Polar residues" evidence="8">
    <location>
        <begin position="142"/>
        <end position="159"/>
    </location>
</feature>
<feature type="region of interest" description="Disordered" evidence="8">
    <location>
        <begin position="139"/>
        <end position="214"/>
    </location>
</feature>
<dbReference type="PANTHER" id="PTHR30558:SF3">
    <property type="entry name" value="BIOPOLYMER TRANSPORT PROTEIN EXBD-RELATED"/>
    <property type="match status" value="1"/>
</dbReference>
<evidence type="ECO:0000256" key="2">
    <source>
        <dbReference type="ARBA" id="ARBA00005811"/>
    </source>
</evidence>
<dbReference type="Proteomes" id="UP000053372">
    <property type="component" value="Unassembled WGS sequence"/>
</dbReference>
<keyword evidence="3" id="KW-1003">Cell membrane</keyword>
<proteinExistence type="inferred from homology"/>
<comment type="similarity">
    <text evidence="2 7">Belongs to the ExbD/TolR family.</text>
</comment>
<dbReference type="AlphaFoldDB" id="A0A0V7ZXR6"/>
<keyword evidence="5 9" id="KW-1133">Transmembrane helix</keyword>
<dbReference type="InterPro" id="IPR003400">
    <property type="entry name" value="ExbD"/>
</dbReference>
<dbReference type="EMBL" id="LMTZ01000035">
    <property type="protein sequence ID" value="KST69087.1"/>
    <property type="molecule type" value="Genomic_DNA"/>
</dbReference>
<evidence type="ECO:0000256" key="5">
    <source>
        <dbReference type="ARBA" id="ARBA00022989"/>
    </source>
</evidence>
<gene>
    <name evidence="10" type="ORF">BC008_34790</name>
</gene>
<evidence type="ECO:0000256" key="1">
    <source>
        <dbReference type="ARBA" id="ARBA00004162"/>
    </source>
</evidence>
<dbReference type="PANTHER" id="PTHR30558">
    <property type="entry name" value="EXBD MEMBRANE COMPONENT OF PMF-DRIVEN MACROMOLECULE IMPORT SYSTEM"/>
    <property type="match status" value="1"/>
</dbReference>
<dbReference type="Gene3D" id="3.30.420.270">
    <property type="match status" value="1"/>
</dbReference>
<dbReference type="OrthoDB" id="1682382at2"/>
<keyword evidence="4 7" id="KW-0812">Transmembrane</keyword>
<keyword evidence="7" id="KW-0653">Protein transport</keyword>
<evidence type="ECO:0000313" key="11">
    <source>
        <dbReference type="Proteomes" id="UP000053372"/>
    </source>
</evidence>
<keyword evidence="6 9" id="KW-0472">Membrane</keyword>
<organism evidence="10 11">
    <name type="scientific">Mastigocoleus testarum BC008</name>
    <dbReference type="NCBI Taxonomy" id="371196"/>
    <lineage>
        <taxon>Bacteria</taxon>
        <taxon>Bacillati</taxon>
        <taxon>Cyanobacteriota</taxon>
        <taxon>Cyanophyceae</taxon>
        <taxon>Nostocales</taxon>
        <taxon>Hapalosiphonaceae</taxon>
        <taxon>Mastigocoleus</taxon>
    </lineage>
</organism>
<feature type="transmembrane region" description="Helical" evidence="9">
    <location>
        <begin position="12"/>
        <end position="35"/>
    </location>
</feature>
<sequence>MKINLHSPAEEAQIHILPLIDVVFCILTFFLLAALNFTRQQAINVDLPKASSGTSAANSIQGKRNILPITIDAVGLTYVEKQQVGETQLKSTLKKYLEENPQGTLVLNASRSATYNDVVRLLDLLRQVGGERVALGIIPGQEASSQQPLSPNLNPSTNDPGLPALPNSLPPNSLQKTPDNFEINPNLNNIPMPTLPAQPKTGSPPTQAPPAPNQ</sequence>
<evidence type="ECO:0000256" key="4">
    <source>
        <dbReference type="ARBA" id="ARBA00022692"/>
    </source>
</evidence>
<dbReference type="Pfam" id="PF02472">
    <property type="entry name" value="ExbD"/>
    <property type="match status" value="1"/>
</dbReference>
<evidence type="ECO:0000256" key="8">
    <source>
        <dbReference type="SAM" id="MobiDB-lite"/>
    </source>
</evidence>
<feature type="compositionally biased region" description="Polar residues" evidence="8">
    <location>
        <begin position="175"/>
        <end position="191"/>
    </location>
</feature>
<reference evidence="10 11" key="1">
    <citation type="journal article" date="2015" name="Genome Announc.">
        <title>Draft Genome of the Euendolithic (true boring) Cyanobacterium Mastigocoleus testarum strain BC008.</title>
        <authorList>
            <person name="Guida B.S."/>
            <person name="Garcia-Pichel F."/>
        </authorList>
    </citation>
    <scope>NUCLEOTIDE SEQUENCE [LARGE SCALE GENOMIC DNA]</scope>
    <source>
        <strain evidence="10 11">BC008</strain>
    </source>
</reference>
<comment type="subcellular location">
    <subcellularLocation>
        <location evidence="1">Cell membrane</location>
        <topology evidence="1">Single-pass membrane protein</topology>
    </subcellularLocation>
    <subcellularLocation>
        <location evidence="7">Cell membrane</location>
        <topology evidence="7">Single-pass type II membrane protein</topology>
    </subcellularLocation>
</comment>
<dbReference type="GO" id="GO:0005886">
    <property type="term" value="C:plasma membrane"/>
    <property type="evidence" value="ECO:0007669"/>
    <property type="project" value="UniProtKB-SubCell"/>
</dbReference>
<name>A0A0V7ZXR6_9CYAN</name>
<feature type="compositionally biased region" description="Low complexity" evidence="8">
    <location>
        <begin position="162"/>
        <end position="174"/>
    </location>
</feature>
<dbReference type="GO" id="GO:0022857">
    <property type="term" value="F:transmembrane transporter activity"/>
    <property type="evidence" value="ECO:0007669"/>
    <property type="project" value="InterPro"/>
</dbReference>
<evidence type="ECO:0000256" key="3">
    <source>
        <dbReference type="ARBA" id="ARBA00022475"/>
    </source>
</evidence>
<keyword evidence="11" id="KW-1185">Reference proteome</keyword>
<evidence type="ECO:0000256" key="6">
    <source>
        <dbReference type="ARBA" id="ARBA00023136"/>
    </source>
</evidence>
<accession>A0A0V7ZXR6</accession>
<evidence type="ECO:0000313" key="10">
    <source>
        <dbReference type="EMBL" id="KST69087.1"/>
    </source>
</evidence>